<evidence type="ECO:0000313" key="4">
    <source>
        <dbReference type="Proteomes" id="UP000183090"/>
    </source>
</evidence>
<reference evidence="1 3" key="1">
    <citation type="journal article" date="2015" name="Int. J. Syst. Evol. Microbiol.">
        <title>Complete genome sequence of Salinicoccus halodurans H3B36, isolated from the Qaidam Basin in China.</title>
        <authorList>
            <person name="Jiang K."/>
            <person name="Xue Y."/>
            <person name="Ma Y."/>
        </authorList>
    </citation>
    <scope>NUCLEOTIDE SEQUENCE [LARGE SCALE GENOMIC DNA]</scope>
    <source>
        <strain evidence="1 3">H3B36</strain>
    </source>
</reference>
<gene>
    <name evidence="1" type="ORF">AAT16_08855</name>
    <name evidence="2" type="ORF">SAMN05216235_2668</name>
</gene>
<evidence type="ECO:0000313" key="2">
    <source>
        <dbReference type="EMBL" id="SFK94629.1"/>
    </source>
</evidence>
<dbReference type="AlphaFoldDB" id="A0A0F7HLT1"/>
<dbReference type="KEGG" id="shv:AAT16_08855"/>
<dbReference type="EMBL" id="FOTB01000006">
    <property type="protein sequence ID" value="SFK94629.1"/>
    <property type="molecule type" value="Genomic_DNA"/>
</dbReference>
<keyword evidence="3" id="KW-1185">Reference proteome</keyword>
<proteinExistence type="predicted"/>
<organism evidence="2 4">
    <name type="scientific">Salinicoccus halodurans</name>
    <dbReference type="NCBI Taxonomy" id="407035"/>
    <lineage>
        <taxon>Bacteria</taxon>
        <taxon>Bacillati</taxon>
        <taxon>Bacillota</taxon>
        <taxon>Bacilli</taxon>
        <taxon>Bacillales</taxon>
        <taxon>Staphylococcaceae</taxon>
        <taxon>Salinicoccus</taxon>
    </lineage>
</organism>
<dbReference type="EMBL" id="CP011366">
    <property type="protein sequence ID" value="AKG74331.1"/>
    <property type="molecule type" value="Genomic_DNA"/>
</dbReference>
<evidence type="ECO:0000313" key="1">
    <source>
        <dbReference type="EMBL" id="AKG74331.1"/>
    </source>
</evidence>
<evidence type="ECO:0000313" key="3">
    <source>
        <dbReference type="Proteomes" id="UP000034029"/>
    </source>
</evidence>
<dbReference type="Proteomes" id="UP000183090">
    <property type="component" value="Unassembled WGS sequence"/>
</dbReference>
<reference evidence="2 4" key="3">
    <citation type="submission" date="2016-10" db="EMBL/GenBank/DDBJ databases">
        <authorList>
            <person name="Varghese N."/>
            <person name="Submissions S."/>
        </authorList>
    </citation>
    <scope>NUCLEOTIDE SEQUENCE [LARGE SCALE GENOMIC DNA]</scope>
    <source>
        <strain evidence="2 4">CGMCC 1.6501</strain>
    </source>
</reference>
<dbReference type="Proteomes" id="UP000034029">
    <property type="component" value="Chromosome"/>
</dbReference>
<protein>
    <submittedName>
        <fullName evidence="2">Uncharacterized protein</fullName>
    </submittedName>
</protein>
<reference evidence="3" key="2">
    <citation type="submission" date="2015-04" db="EMBL/GenBank/DDBJ databases">
        <title>Complete genome sequence of Salinicoccus halodurans strain H3B36, isolated from the Qaidam basin of China.</title>
        <authorList>
            <person name="Ma Y."/>
            <person name="Jiang K."/>
            <person name="Xue Y."/>
        </authorList>
    </citation>
    <scope>NUCLEOTIDE SEQUENCE [LARGE SCALE GENOMIC DNA]</scope>
    <source>
        <strain evidence="3">H3B36</strain>
    </source>
</reference>
<dbReference type="OrthoDB" id="2389795at2"/>
<dbReference type="RefSeq" id="WP_046790513.1">
    <property type="nucleotide sequence ID" value="NZ_CP011366.1"/>
</dbReference>
<name>A0A0F7HLT1_9STAP</name>
<sequence length="108" mass="13080">MQFFINYKYFPPMINDVLVNYDPASIIISESSQQDEYIFEALSLYDEFPFINSLAHLEKQVNTIMIESFSVYPNKFTSENYEEEKYPLDPEMIKQLWKIKQKWMRMQP</sequence>
<accession>A0A0F7HLT1</accession>